<evidence type="ECO:0000313" key="3">
    <source>
        <dbReference type="EMBL" id="MFC0410512.1"/>
    </source>
</evidence>
<name>A0ABV6JXQ0_9PROT</name>
<dbReference type="EMBL" id="JBHLUN010000015">
    <property type="protein sequence ID" value="MFC0410512.1"/>
    <property type="molecule type" value="Genomic_DNA"/>
</dbReference>
<dbReference type="RefSeq" id="WP_377046260.1">
    <property type="nucleotide sequence ID" value="NZ_JBHLUN010000015.1"/>
</dbReference>
<feature type="signal peptide" evidence="2">
    <location>
        <begin position="1"/>
        <end position="21"/>
    </location>
</feature>
<gene>
    <name evidence="3" type="ORF">ACFFGY_19850</name>
</gene>
<protein>
    <recommendedName>
        <fullName evidence="5">Lipoprotein</fullName>
    </recommendedName>
</protein>
<dbReference type="Proteomes" id="UP001589865">
    <property type="component" value="Unassembled WGS sequence"/>
</dbReference>
<evidence type="ECO:0008006" key="5">
    <source>
        <dbReference type="Google" id="ProtNLM"/>
    </source>
</evidence>
<sequence length="136" mass="14254">MTKTTTLLKPVLLLAALAACAPVAEQRSAGTEQQDARVAECRREAERVVLYRDRGQTMRVDENESRVGVSGISGFQTSNNRLGATFARDRLAAECVRDAQPPGTGLTGPNGTATSGTATVLPQASRPASASPSPSR</sequence>
<reference evidence="3 4" key="1">
    <citation type="submission" date="2024-09" db="EMBL/GenBank/DDBJ databases">
        <authorList>
            <person name="Sun Q."/>
            <person name="Mori K."/>
        </authorList>
    </citation>
    <scope>NUCLEOTIDE SEQUENCE [LARGE SCALE GENOMIC DNA]</scope>
    <source>
        <strain evidence="3 4">TBRC 5777</strain>
    </source>
</reference>
<evidence type="ECO:0000256" key="1">
    <source>
        <dbReference type="SAM" id="MobiDB-lite"/>
    </source>
</evidence>
<proteinExistence type="predicted"/>
<evidence type="ECO:0000313" key="4">
    <source>
        <dbReference type="Proteomes" id="UP001589865"/>
    </source>
</evidence>
<keyword evidence="2" id="KW-0732">Signal</keyword>
<dbReference type="PROSITE" id="PS51257">
    <property type="entry name" value="PROKAR_LIPOPROTEIN"/>
    <property type="match status" value="1"/>
</dbReference>
<evidence type="ECO:0000256" key="2">
    <source>
        <dbReference type="SAM" id="SignalP"/>
    </source>
</evidence>
<feature type="chain" id="PRO_5047223895" description="Lipoprotein" evidence="2">
    <location>
        <begin position="22"/>
        <end position="136"/>
    </location>
</feature>
<organism evidence="3 4">
    <name type="scientific">Roseomonas elaeocarpi</name>
    <dbReference type="NCBI Taxonomy" id="907779"/>
    <lineage>
        <taxon>Bacteria</taxon>
        <taxon>Pseudomonadati</taxon>
        <taxon>Pseudomonadota</taxon>
        <taxon>Alphaproteobacteria</taxon>
        <taxon>Acetobacterales</taxon>
        <taxon>Roseomonadaceae</taxon>
        <taxon>Roseomonas</taxon>
    </lineage>
</organism>
<keyword evidence="4" id="KW-1185">Reference proteome</keyword>
<feature type="region of interest" description="Disordered" evidence="1">
    <location>
        <begin position="98"/>
        <end position="136"/>
    </location>
</feature>
<accession>A0ABV6JXQ0</accession>
<feature type="compositionally biased region" description="Low complexity" evidence="1">
    <location>
        <begin position="124"/>
        <end position="136"/>
    </location>
</feature>
<feature type="compositionally biased region" description="Low complexity" evidence="1">
    <location>
        <begin position="101"/>
        <end position="114"/>
    </location>
</feature>
<comment type="caution">
    <text evidence="3">The sequence shown here is derived from an EMBL/GenBank/DDBJ whole genome shotgun (WGS) entry which is preliminary data.</text>
</comment>